<comment type="pathway">
    <text evidence="1">Porphyrin-containing compound metabolism; siroheme biosynthesis; sirohydrochlorin from precorrin-2: step 1/1.</text>
</comment>
<keyword evidence="5" id="KW-0627">Porphyrin biosynthesis</keyword>
<dbReference type="SUPFAM" id="SSF51735">
    <property type="entry name" value="NAD(P)-binding Rossmann-fold domains"/>
    <property type="match status" value="1"/>
</dbReference>
<dbReference type="GO" id="GO:0019354">
    <property type="term" value="P:siroheme biosynthetic process"/>
    <property type="evidence" value="ECO:0007669"/>
    <property type="project" value="InterPro"/>
</dbReference>
<dbReference type="Gene3D" id="1.10.8.610">
    <property type="entry name" value="SirC, precorrin-2 dehydrogenase, C-terminal helical domain-like"/>
    <property type="match status" value="1"/>
</dbReference>
<accession>A0AAW7YMM6</accession>
<dbReference type="EMBL" id="JAUOQO010000001">
    <property type="protein sequence ID" value="MDO6572795.1"/>
    <property type="molecule type" value="Genomic_DNA"/>
</dbReference>
<dbReference type="Gene3D" id="3.40.50.720">
    <property type="entry name" value="NAD(P)-binding Rossmann-like Domain"/>
    <property type="match status" value="1"/>
</dbReference>
<dbReference type="PANTHER" id="PTHR35330:SF1">
    <property type="entry name" value="SIROHEME BIOSYNTHESIS PROTEIN MET8"/>
    <property type="match status" value="1"/>
</dbReference>
<keyword evidence="3" id="KW-0560">Oxidoreductase</keyword>
<evidence type="ECO:0000313" key="9">
    <source>
        <dbReference type="Proteomes" id="UP001170310"/>
    </source>
</evidence>
<keyword evidence="9" id="KW-1185">Reference proteome</keyword>
<evidence type="ECO:0000259" key="7">
    <source>
        <dbReference type="Pfam" id="PF14824"/>
    </source>
</evidence>
<evidence type="ECO:0000256" key="3">
    <source>
        <dbReference type="ARBA" id="ARBA00023002"/>
    </source>
</evidence>
<dbReference type="NCBIfam" id="NF005222">
    <property type="entry name" value="PRK06718.1"/>
    <property type="match status" value="1"/>
</dbReference>
<comment type="catalytic activity">
    <reaction evidence="6">
        <text>precorrin-2 + NAD(+) = sirohydrochlorin + NADH + 2 H(+)</text>
        <dbReference type="Rhea" id="RHEA:15613"/>
        <dbReference type="ChEBI" id="CHEBI:15378"/>
        <dbReference type="ChEBI" id="CHEBI:57540"/>
        <dbReference type="ChEBI" id="CHEBI:57945"/>
        <dbReference type="ChEBI" id="CHEBI:58351"/>
        <dbReference type="ChEBI" id="CHEBI:58827"/>
        <dbReference type="EC" id="1.3.1.76"/>
    </reaction>
</comment>
<dbReference type="InterPro" id="IPR042518">
    <property type="entry name" value="SirC_C"/>
</dbReference>
<dbReference type="AlphaFoldDB" id="A0AAW7YMM6"/>
<dbReference type="GO" id="GO:0043115">
    <property type="term" value="F:precorrin-2 dehydrogenase activity"/>
    <property type="evidence" value="ECO:0007669"/>
    <property type="project" value="UniProtKB-EC"/>
</dbReference>
<organism evidence="8 9">
    <name type="scientific">Staphylococcus pasteuri_A</name>
    <dbReference type="NCBI Taxonomy" id="3062664"/>
    <lineage>
        <taxon>Bacteria</taxon>
        <taxon>Bacillati</taxon>
        <taxon>Bacillota</taxon>
        <taxon>Bacilli</taxon>
        <taxon>Bacillales</taxon>
        <taxon>Staphylococcaceae</taxon>
        <taxon>Staphylococcus</taxon>
    </lineage>
</organism>
<sequence length="205" mass="23448">MQMPIMIDLTNMNVVVIGGGKIATRRVSLLLEYTSQIHVVSPHITDILEQLVRQQQITWEEKSFEASDVNDADLVIAATNQAHVNDEIKNHISPHTLFNHVGNAQQGNITFHNQLRRGRLTISVSTEGASPKLGKQIIQDLSETYDKSYENYIDFLYEARQLIKAKVIDSSKKQQLLKDILSKKYFNQAEQQSFISWLESMNSYR</sequence>
<protein>
    <recommendedName>
        <fullName evidence="2">precorrin-2 dehydrogenase</fullName>
        <ecNumber evidence="2">1.3.1.76</ecNumber>
    </recommendedName>
</protein>
<dbReference type="Pfam" id="PF14824">
    <property type="entry name" value="Sirohm_synth_M"/>
    <property type="match status" value="1"/>
</dbReference>
<evidence type="ECO:0000256" key="4">
    <source>
        <dbReference type="ARBA" id="ARBA00023027"/>
    </source>
</evidence>
<evidence type="ECO:0000256" key="2">
    <source>
        <dbReference type="ARBA" id="ARBA00012400"/>
    </source>
</evidence>
<evidence type="ECO:0000256" key="6">
    <source>
        <dbReference type="ARBA" id="ARBA00047561"/>
    </source>
</evidence>
<dbReference type="PANTHER" id="PTHR35330">
    <property type="entry name" value="SIROHEME BIOSYNTHESIS PROTEIN MET8"/>
    <property type="match status" value="1"/>
</dbReference>
<dbReference type="Pfam" id="PF13241">
    <property type="entry name" value="NAD_binding_7"/>
    <property type="match status" value="1"/>
</dbReference>
<evidence type="ECO:0000256" key="5">
    <source>
        <dbReference type="ARBA" id="ARBA00023244"/>
    </source>
</evidence>
<dbReference type="InterPro" id="IPR006367">
    <property type="entry name" value="Sirohaem_synthase_N"/>
</dbReference>
<gene>
    <name evidence="8" type="ORF">Q4528_01335</name>
</gene>
<evidence type="ECO:0000313" key="8">
    <source>
        <dbReference type="EMBL" id="MDO6572795.1"/>
    </source>
</evidence>
<dbReference type="Pfam" id="PF22440">
    <property type="entry name" value="SirC_C"/>
    <property type="match status" value="1"/>
</dbReference>
<dbReference type="GO" id="GO:0004325">
    <property type="term" value="F:ferrochelatase activity"/>
    <property type="evidence" value="ECO:0007669"/>
    <property type="project" value="InterPro"/>
</dbReference>
<comment type="caution">
    <text evidence="8">The sequence shown here is derived from an EMBL/GenBank/DDBJ whole genome shotgun (WGS) entry which is preliminary data.</text>
</comment>
<evidence type="ECO:0000256" key="1">
    <source>
        <dbReference type="ARBA" id="ARBA00005010"/>
    </source>
</evidence>
<keyword evidence="4" id="KW-0520">NAD</keyword>
<reference evidence="8" key="1">
    <citation type="submission" date="2023-07" db="EMBL/GenBank/DDBJ databases">
        <title>Genome content predicts the carbon catabolic preferences of heterotrophic bacteria.</title>
        <authorList>
            <person name="Gralka M."/>
        </authorList>
    </citation>
    <scope>NUCLEOTIDE SEQUENCE</scope>
    <source>
        <strain evidence="8">E2R20</strain>
    </source>
</reference>
<dbReference type="SUPFAM" id="SSF75615">
    <property type="entry name" value="Siroheme synthase middle domains-like"/>
    <property type="match status" value="1"/>
</dbReference>
<dbReference type="InterPro" id="IPR028281">
    <property type="entry name" value="Sirohaem_synthase_central"/>
</dbReference>
<feature type="domain" description="Siroheme synthase central" evidence="7">
    <location>
        <begin position="117"/>
        <end position="137"/>
    </location>
</feature>
<dbReference type="InterPro" id="IPR028161">
    <property type="entry name" value="Met8-like"/>
</dbReference>
<dbReference type="InterPro" id="IPR036291">
    <property type="entry name" value="NAD(P)-bd_dom_sf"/>
</dbReference>
<dbReference type="RefSeq" id="WP_303520239.1">
    <property type="nucleotide sequence ID" value="NZ_JAUOQO010000001.1"/>
</dbReference>
<dbReference type="EC" id="1.3.1.76" evidence="2"/>
<dbReference type="NCBIfam" id="TIGR01470">
    <property type="entry name" value="cysG_Nterm"/>
    <property type="match status" value="1"/>
</dbReference>
<name>A0AAW7YMM6_9STAP</name>
<proteinExistence type="predicted"/>
<dbReference type="Proteomes" id="UP001170310">
    <property type="component" value="Unassembled WGS sequence"/>
</dbReference>